<evidence type="ECO:0000313" key="12">
    <source>
        <dbReference type="Proteomes" id="UP001320119"/>
    </source>
</evidence>
<keyword evidence="4" id="KW-1003">Cell membrane</keyword>
<keyword evidence="6 10" id="KW-0812">Transmembrane</keyword>
<protein>
    <recommendedName>
        <fullName evidence="10">Flagellar protein FliL</fullName>
    </recommendedName>
</protein>
<dbReference type="PANTHER" id="PTHR35091">
    <property type="entry name" value="FLAGELLAR PROTEIN FLIL"/>
    <property type="match status" value="1"/>
</dbReference>
<comment type="function">
    <text evidence="1 10">Controls the rotational direction of flagella during chemotaxis.</text>
</comment>
<dbReference type="AlphaFoldDB" id="A0AAN1WK21"/>
<keyword evidence="11" id="KW-0969">Cilium</keyword>
<dbReference type="Proteomes" id="UP001320119">
    <property type="component" value="Chromosome"/>
</dbReference>
<evidence type="ECO:0000256" key="2">
    <source>
        <dbReference type="ARBA" id="ARBA00004162"/>
    </source>
</evidence>
<dbReference type="GO" id="GO:0009425">
    <property type="term" value="C:bacterial-type flagellum basal body"/>
    <property type="evidence" value="ECO:0007669"/>
    <property type="project" value="InterPro"/>
</dbReference>
<dbReference type="KEGG" id="marq:MARGE09_P3153"/>
<keyword evidence="9 10" id="KW-0472">Membrane</keyword>
<dbReference type="GO" id="GO:0005886">
    <property type="term" value="C:plasma membrane"/>
    <property type="evidence" value="ECO:0007669"/>
    <property type="project" value="UniProtKB-SubCell"/>
</dbReference>
<dbReference type="GO" id="GO:0006935">
    <property type="term" value="P:chemotaxis"/>
    <property type="evidence" value="ECO:0007669"/>
    <property type="project" value="UniProtKB-KW"/>
</dbReference>
<dbReference type="EMBL" id="AP023086">
    <property type="protein sequence ID" value="BCD98952.1"/>
    <property type="molecule type" value="Genomic_DNA"/>
</dbReference>
<evidence type="ECO:0000256" key="10">
    <source>
        <dbReference type="RuleBase" id="RU364125"/>
    </source>
</evidence>
<dbReference type="RefSeq" id="WP_236983718.1">
    <property type="nucleotide sequence ID" value="NZ_AP023086.1"/>
</dbReference>
<sequence>MAEEEESGAEAPAGGGKKKLILLVLLALLLVGGSVGGTIFALKLMTPPAEEMPAEEAVVEDVKEPAIYYPIKPAIIANFGYKGRQRYAQVDVTLLIRDESVISAIELHAPLITNALVLTIGGQMYNELQTAEGKELLRQQCLQELQKILEKEIGKPSIEQVLFTNFVMQ</sequence>
<accession>A0AAN1WK21</accession>
<evidence type="ECO:0000256" key="3">
    <source>
        <dbReference type="ARBA" id="ARBA00008281"/>
    </source>
</evidence>
<keyword evidence="11" id="KW-0282">Flagellum</keyword>
<name>A0AAN1WK21_9GAMM</name>
<feature type="transmembrane region" description="Helical" evidence="10">
    <location>
        <begin position="20"/>
        <end position="42"/>
    </location>
</feature>
<keyword evidence="8 10" id="KW-1133">Transmembrane helix</keyword>
<keyword evidence="12" id="KW-1185">Reference proteome</keyword>
<evidence type="ECO:0000256" key="7">
    <source>
        <dbReference type="ARBA" id="ARBA00022779"/>
    </source>
</evidence>
<comment type="similarity">
    <text evidence="3 10">Belongs to the FliL family.</text>
</comment>
<keyword evidence="10" id="KW-0997">Cell inner membrane</keyword>
<comment type="subcellular location">
    <subcellularLocation>
        <location evidence="10">Cell inner membrane</location>
    </subcellularLocation>
    <subcellularLocation>
        <location evidence="2">Cell membrane</location>
        <topology evidence="2">Single-pass membrane protein</topology>
    </subcellularLocation>
</comment>
<evidence type="ECO:0000313" key="11">
    <source>
        <dbReference type="EMBL" id="BCD98952.1"/>
    </source>
</evidence>
<keyword evidence="11" id="KW-0966">Cell projection</keyword>
<evidence type="ECO:0000256" key="4">
    <source>
        <dbReference type="ARBA" id="ARBA00022475"/>
    </source>
</evidence>
<keyword evidence="5 10" id="KW-0145">Chemotaxis</keyword>
<evidence type="ECO:0000256" key="5">
    <source>
        <dbReference type="ARBA" id="ARBA00022500"/>
    </source>
</evidence>
<evidence type="ECO:0000256" key="6">
    <source>
        <dbReference type="ARBA" id="ARBA00022692"/>
    </source>
</evidence>
<dbReference type="GO" id="GO:0071978">
    <property type="term" value="P:bacterial-type flagellum-dependent swarming motility"/>
    <property type="evidence" value="ECO:0007669"/>
    <property type="project" value="TreeGrafter"/>
</dbReference>
<proteinExistence type="inferred from homology"/>
<evidence type="ECO:0000256" key="1">
    <source>
        <dbReference type="ARBA" id="ARBA00002254"/>
    </source>
</evidence>
<evidence type="ECO:0000256" key="8">
    <source>
        <dbReference type="ARBA" id="ARBA00022989"/>
    </source>
</evidence>
<gene>
    <name evidence="11" type="ORF">MARGE09_P3153</name>
</gene>
<reference evidence="11 12" key="1">
    <citation type="journal article" date="2022" name="IScience">
        <title>An ultrasensitive nanofiber-based assay for enzymatic hydrolysis and deep-sea microbial degradation of cellulose.</title>
        <authorList>
            <person name="Tsudome M."/>
            <person name="Tachioka M."/>
            <person name="Miyazaki M."/>
            <person name="Uchimura K."/>
            <person name="Tsuda M."/>
            <person name="Takaki Y."/>
            <person name="Deguchi S."/>
        </authorList>
    </citation>
    <scope>NUCLEOTIDE SEQUENCE [LARGE SCALE GENOMIC DNA]</scope>
    <source>
        <strain evidence="11 12">GE09</strain>
    </source>
</reference>
<evidence type="ECO:0000256" key="9">
    <source>
        <dbReference type="ARBA" id="ARBA00023136"/>
    </source>
</evidence>
<dbReference type="InterPro" id="IPR005503">
    <property type="entry name" value="FliL"/>
</dbReference>
<keyword evidence="7 10" id="KW-0283">Flagellar rotation</keyword>
<dbReference type="Pfam" id="PF03748">
    <property type="entry name" value="FliL"/>
    <property type="match status" value="1"/>
</dbReference>
<dbReference type="PANTHER" id="PTHR35091:SF2">
    <property type="entry name" value="FLAGELLAR PROTEIN FLIL"/>
    <property type="match status" value="1"/>
</dbReference>
<organism evidence="11 12">
    <name type="scientific">Marinagarivorans cellulosilyticus</name>
    <dbReference type="NCBI Taxonomy" id="2721545"/>
    <lineage>
        <taxon>Bacteria</taxon>
        <taxon>Pseudomonadati</taxon>
        <taxon>Pseudomonadota</taxon>
        <taxon>Gammaproteobacteria</taxon>
        <taxon>Cellvibrionales</taxon>
        <taxon>Cellvibrionaceae</taxon>
        <taxon>Marinagarivorans</taxon>
    </lineage>
</organism>